<accession>A0ABU1GVC3</accession>
<dbReference type="Pfam" id="PF01497">
    <property type="entry name" value="Peripla_BP_2"/>
    <property type="match status" value="1"/>
</dbReference>
<dbReference type="RefSeq" id="WP_251589898.1">
    <property type="nucleotide sequence ID" value="NZ_JAMLJI010000001.1"/>
</dbReference>
<dbReference type="EMBL" id="JARWAO010000003">
    <property type="protein sequence ID" value="MDR5895966.1"/>
    <property type="molecule type" value="Genomic_DNA"/>
</dbReference>
<dbReference type="Proteomes" id="UP001269375">
    <property type="component" value="Unassembled WGS sequence"/>
</dbReference>
<evidence type="ECO:0000313" key="2">
    <source>
        <dbReference type="EMBL" id="MDR5895966.1"/>
    </source>
</evidence>
<evidence type="ECO:0000313" key="3">
    <source>
        <dbReference type="Proteomes" id="UP001269375"/>
    </source>
</evidence>
<dbReference type="Gene3D" id="3.40.50.1980">
    <property type="entry name" value="Nitrogenase molybdenum iron protein domain"/>
    <property type="match status" value="2"/>
</dbReference>
<dbReference type="InterPro" id="IPR002491">
    <property type="entry name" value="ABC_transptr_periplasmic_BD"/>
</dbReference>
<dbReference type="InterPro" id="IPR050902">
    <property type="entry name" value="ABC_Transporter_SBP"/>
</dbReference>
<proteinExistence type="predicted"/>
<comment type="caution">
    <text evidence="2">The sequence shown here is derived from an EMBL/GenBank/DDBJ whole genome shotgun (WGS) entry which is preliminary data.</text>
</comment>
<dbReference type="PROSITE" id="PS50983">
    <property type="entry name" value="FE_B12_PBP"/>
    <property type="match status" value="1"/>
</dbReference>
<sequence>MMPLRPFLNTALMISALLLGVGVHGAEREHTRYPLTIDNCGHEQTFTAPPKRIVTLGQLESELLMALGVADRIKGTSVWLGPVSADLHAVSETVPVLSRSVPSFESVTQLRPDLVAAQFTYHLGKRGEVATREQFEQLGIATWVSPSDCLGKQITESSNSDGARKRPFTMAMIRDEISQLARILDVIPQGQALTERLDARLAAAQHLRPHTDRQPTVLYWFSSTRLQGDAWVGGSYGAPEAISRALGLKNVIESDQEWPAVSWERIADLNPDIIVIASMDRRNFAADDAAKKRAFLESDPVARELSAVKSGHVITVDAQGLNPSMHVLDAMETIAEHLDTARVAE</sequence>
<evidence type="ECO:0000259" key="1">
    <source>
        <dbReference type="PROSITE" id="PS50983"/>
    </source>
</evidence>
<dbReference type="PANTHER" id="PTHR30535:SF7">
    <property type="entry name" value="IRON(III) DICITRATE-BINDING PROTEIN"/>
    <property type="match status" value="1"/>
</dbReference>
<reference evidence="2 3" key="1">
    <citation type="submission" date="2023-04" db="EMBL/GenBank/DDBJ databases">
        <title>A long-awaited taxogenomic arrangement of the family Halomonadaceae.</title>
        <authorList>
            <person name="De La Haba R."/>
            <person name="Chuvochina M."/>
            <person name="Wittouck S."/>
            <person name="Arahal D.R."/>
            <person name="Sanchez-Porro C."/>
            <person name="Hugenholtz P."/>
            <person name="Ventosa A."/>
        </authorList>
    </citation>
    <scope>NUCLEOTIDE SEQUENCE [LARGE SCALE GENOMIC DNA]</scope>
    <source>
        <strain evidence="2 3">DSM 22428</strain>
    </source>
</reference>
<organism evidence="2 3">
    <name type="scientific">Larsenimonas suaedae</name>
    <dbReference type="NCBI Taxonomy" id="1851019"/>
    <lineage>
        <taxon>Bacteria</taxon>
        <taxon>Pseudomonadati</taxon>
        <taxon>Pseudomonadota</taxon>
        <taxon>Gammaproteobacteria</taxon>
        <taxon>Oceanospirillales</taxon>
        <taxon>Halomonadaceae</taxon>
        <taxon>Larsenimonas</taxon>
    </lineage>
</organism>
<dbReference type="PANTHER" id="PTHR30535">
    <property type="entry name" value="VITAMIN B12-BINDING PROTEIN"/>
    <property type="match status" value="1"/>
</dbReference>
<name>A0ABU1GVC3_9GAMM</name>
<feature type="domain" description="Fe/B12 periplasmic-binding" evidence="1">
    <location>
        <begin position="52"/>
        <end position="345"/>
    </location>
</feature>
<keyword evidence="3" id="KW-1185">Reference proteome</keyword>
<gene>
    <name evidence="2" type="ORF">QC825_07780</name>
</gene>
<protein>
    <submittedName>
        <fullName evidence="2">ABC transporter substrate-binding protein</fullName>
    </submittedName>
</protein>
<dbReference type="SUPFAM" id="SSF53807">
    <property type="entry name" value="Helical backbone' metal receptor"/>
    <property type="match status" value="1"/>
</dbReference>